<protein>
    <recommendedName>
        <fullName evidence="4">ATP-grasp domain-containing protein</fullName>
    </recommendedName>
</protein>
<evidence type="ECO:0000313" key="6">
    <source>
        <dbReference type="Proteomes" id="UP000178116"/>
    </source>
</evidence>
<reference evidence="5 6" key="1">
    <citation type="journal article" date="2016" name="Nat. Commun.">
        <title>Thousands of microbial genomes shed light on interconnected biogeochemical processes in an aquifer system.</title>
        <authorList>
            <person name="Anantharaman K."/>
            <person name="Brown C.T."/>
            <person name="Hug L.A."/>
            <person name="Sharon I."/>
            <person name="Castelle C.J."/>
            <person name="Probst A.J."/>
            <person name="Thomas B.C."/>
            <person name="Singh A."/>
            <person name="Wilkins M.J."/>
            <person name="Karaoz U."/>
            <person name="Brodie E.L."/>
            <person name="Williams K.H."/>
            <person name="Hubbard S.S."/>
            <person name="Banfield J.F."/>
        </authorList>
    </citation>
    <scope>NUCLEOTIDE SEQUENCE [LARGE SCALE GENOMIC DNA]</scope>
</reference>
<feature type="non-terminal residue" evidence="5">
    <location>
        <position position="242"/>
    </location>
</feature>
<evidence type="ECO:0000256" key="1">
    <source>
        <dbReference type="ARBA" id="ARBA00010871"/>
    </source>
</evidence>
<dbReference type="GO" id="GO:0005524">
    <property type="term" value="F:ATP binding"/>
    <property type="evidence" value="ECO:0007669"/>
    <property type="project" value="UniProtKB-UniRule"/>
</dbReference>
<dbReference type="SUPFAM" id="SSF56059">
    <property type="entry name" value="Glutathione synthetase ATP-binding domain-like"/>
    <property type="match status" value="1"/>
</dbReference>
<name>A0A1G2LWY3_9BACT</name>
<keyword evidence="3" id="KW-0067">ATP-binding</keyword>
<comment type="caution">
    <text evidence="5">The sequence shown here is derived from an EMBL/GenBank/DDBJ whole genome shotgun (WGS) entry which is preliminary data.</text>
</comment>
<dbReference type="Gene3D" id="3.30.470.20">
    <property type="entry name" value="ATP-grasp fold, B domain"/>
    <property type="match status" value="1"/>
</dbReference>
<dbReference type="GO" id="GO:0008716">
    <property type="term" value="F:D-alanine-D-alanine ligase activity"/>
    <property type="evidence" value="ECO:0007669"/>
    <property type="project" value="InterPro"/>
</dbReference>
<dbReference type="InterPro" id="IPR013815">
    <property type="entry name" value="ATP_grasp_subdomain_1"/>
</dbReference>
<dbReference type="PANTHER" id="PTHR23132:SF23">
    <property type="entry name" value="D-ALANINE--D-ALANINE LIGASE B"/>
    <property type="match status" value="1"/>
</dbReference>
<evidence type="ECO:0000259" key="4">
    <source>
        <dbReference type="PROSITE" id="PS50975"/>
    </source>
</evidence>
<gene>
    <name evidence="5" type="ORF">A3A10_00450</name>
</gene>
<dbReference type="PROSITE" id="PS50975">
    <property type="entry name" value="ATP_GRASP"/>
    <property type="match status" value="1"/>
</dbReference>
<sequence length="242" mass="26733">MNDNGNRKLVLIVYDILSDKPTPDDPELTCTSADNRTEISQARDALKEGGFEVRTLGLRSVNSKVLAKIEEINPDVIFNLCESLYNESRNEMNVAGLFDLLKIPCTGSSPLALGIALNKRKVKQILRAAGLPVPSSVLAILNQPFSLSELEGPYIIKPVREDGSVGISSKSVVNTKEEVEERIKFIHENYRQPALVEEFIPGRELNVSIIGAAEPQVLAIGEIDFSKMPKGEFHIVSYKAKW</sequence>
<evidence type="ECO:0000256" key="2">
    <source>
        <dbReference type="ARBA" id="ARBA00022598"/>
    </source>
</evidence>
<dbReference type="Gene3D" id="3.30.1490.20">
    <property type="entry name" value="ATP-grasp fold, A domain"/>
    <property type="match status" value="1"/>
</dbReference>
<accession>A0A1G2LWY3</accession>
<keyword evidence="3" id="KW-0547">Nucleotide-binding</keyword>
<evidence type="ECO:0000256" key="3">
    <source>
        <dbReference type="PROSITE-ProRule" id="PRU00409"/>
    </source>
</evidence>
<feature type="domain" description="ATP-grasp" evidence="4">
    <location>
        <begin position="123"/>
        <end position="210"/>
    </location>
</feature>
<dbReference type="AlphaFoldDB" id="A0A1G2LWY3"/>
<dbReference type="Gene3D" id="3.40.50.20">
    <property type="match status" value="1"/>
</dbReference>
<organism evidence="5 6">
    <name type="scientific">Candidatus Tagabacteria bacterium RIFCSPLOWO2_01_FULL_42_9</name>
    <dbReference type="NCBI Taxonomy" id="1802296"/>
    <lineage>
        <taxon>Bacteria</taxon>
        <taxon>Candidatus Tagaibacteriota</taxon>
    </lineage>
</organism>
<evidence type="ECO:0000313" key="5">
    <source>
        <dbReference type="EMBL" id="OHA15382.1"/>
    </source>
</evidence>
<dbReference type="PANTHER" id="PTHR23132">
    <property type="entry name" value="D-ALANINE--D-ALANINE LIGASE"/>
    <property type="match status" value="1"/>
</dbReference>
<dbReference type="EMBL" id="MHRA01000022">
    <property type="protein sequence ID" value="OHA15382.1"/>
    <property type="molecule type" value="Genomic_DNA"/>
</dbReference>
<dbReference type="Pfam" id="PF07478">
    <property type="entry name" value="Dala_Dala_lig_C"/>
    <property type="match status" value="1"/>
</dbReference>
<dbReference type="Proteomes" id="UP000178116">
    <property type="component" value="Unassembled WGS sequence"/>
</dbReference>
<dbReference type="InterPro" id="IPR011761">
    <property type="entry name" value="ATP-grasp"/>
</dbReference>
<keyword evidence="2" id="KW-0436">Ligase</keyword>
<comment type="similarity">
    <text evidence="1">Belongs to the D-alanine--D-alanine ligase family.</text>
</comment>
<dbReference type="GO" id="GO:0046872">
    <property type="term" value="F:metal ion binding"/>
    <property type="evidence" value="ECO:0007669"/>
    <property type="project" value="InterPro"/>
</dbReference>
<dbReference type="InterPro" id="IPR011095">
    <property type="entry name" value="Dala_Dala_lig_C"/>
</dbReference>
<proteinExistence type="inferred from homology"/>